<dbReference type="SUPFAM" id="SSF109854">
    <property type="entry name" value="DinB/YfiT-like putative metalloenzymes"/>
    <property type="match status" value="1"/>
</dbReference>
<name>A0A852TDR7_9BACI</name>
<sequence>MLLDAIEGLNEEELRFKPSPDQWSIHEIIIHVADSEMVSAQRMKKVLVEESPVLESFDQEAWAKKLRYEDLDRETYLLLFKLLRSSMVPVLEGLNAEQSKRVGMYTDAGPFTFRQLLEYRVQHVRGHLAQIERVKEAYWQNGCNP</sequence>
<evidence type="ECO:0000313" key="3">
    <source>
        <dbReference type="Proteomes" id="UP000548423"/>
    </source>
</evidence>
<reference evidence="3" key="2">
    <citation type="submission" date="2020-08" db="EMBL/GenBank/DDBJ databases">
        <title>The Agave Microbiome: Exploring the role of microbial communities in plant adaptations to desert environments.</title>
        <authorList>
            <person name="Partida-Martinez L.P."/>
        </authorList>
    </citation>
    <scope>NUCLEOTIDE SEQUENCE [LARGE SCALE GENOMIC DNA]</scope>
    <source>
        <strain evidence="3">AT2.8</strain>
    </source>
</reference>
<evidence type="ECO:0000259" key="1">
    <source>
        <dbReference type="Pfam" id="PF12867"/>
    </source>
</evidence>
<gene>
    <name evidence="2" type="ORF">F4694_002691</name>
</gene>
<dbReference type="Gene3D" id="1.20.120.450">
    <property type="entry name" value="dinb family like domain"/>
    <property type="match status" value="1"/>
</dbReference>
<accession>A0A852TDR7</accession>
<reference evidence="3" key="1">
    <citation type="submission" date="2020-07" db="EMBL/GenBank/DDBJ databases">
        <authorList>
            <person name="Partida-Martinez L."/>
            <person name="Huntemann M."/>
            <person name="Clum A."/>
            <person name="Wang J."/>
            <person name="Palaniappan K."/>
            <person name="Ritter S."/>
            <person name="Chen I.-M."/>
            <person name="Stamatis D."/>
            <person name="Reddy T."/>
            <person name="O'Malley R."/>
            <person name="Daum C."/>
            <person name="Shapiro N."/>
            <person name="Ivanova N."/>
            <person name="Kyrpides N."/>
            <person name="Woyke T."/>
        </authorList>
    </citation>
    <scope>NUCLEOTIDE SEQUENCE [LARGE SCALE GENOMIC DNA]</scope>
    <source>
        <strain evidence="3">AT2.8</strain>
    </source>
</reference>
<comment type="caution">
    <text evidence="2">The sequence shown here is derived from an EMBL/GenBank/DDBJ whole genome shotgun (WGS) entry which is preliminary data.</text>
</comment>
<dbReference type="InterPro" id="IPR034660">
    <property type="entry name" value="DinB/YfiT-like"/>
</dbReference>
<dbReference type="InterPro" id="IPR024775">
    <property type="entry name" value="DinB-like"/>
</dbReference>
<dbReference type="Proteomes" id="UP000548423">
    <property type="component" value="Unassembled WGS sequence"/>
</dbReference>
<dbReference type="AlphaFoldDB" id="A0A852TDR7"/>
<organism evidence="2 3">
    <name type="scientific">Neobacillus niacini</name>
    <dbReference type="NCBI Taxonomy" id="86668"/>
    <lineage>
        <taxon>Bacteria</taxon>
        <taxon>Bacillati</taxon>
        <taxon>Bacillota</taxon>
        <taxon>Bacilli</taxon>
        <taxon>Bacillales</taxon>
        <taxon>Bacillaceae</taxon>
        <taxon>Neobacillus</taxon>
    </lineage>
</organism>
<evidence type="ECO:0000313" key="2">
    <source>
        <dbReference type="EMBL" id="NYE05916.1"/>
    </source>
</evidence>
<feature type="domain" description="DinB-like" evidence="1">
    <location>
        <begin position="2"/>
        <end position="131"/>
    </location>
</feature>
<proteinExistence type="predicted"/>
<dbReference type="Pfam" id="PF12867">
    <property type="entry name" value="DinB_2"/>
    <property type="match status" value="1"/>
</dbReference>
<protein>
    <submittedName>
        <fullName evidence="2">Damage-inducible protein DinB</fullName>
    </submittedName>
</protein>
<dbReference type="EMBL" id="JACCBX010000005">
    <property type="protein sequence ID" value="NYE05916.1"/>
    <property type="molecule type" value="Genomic_DNA"/>
</dbReference>